<dbReference type="EMBL" id="FQZO01000001">
    <property type="protein sequence ID" value="SHI68032.1"/>
    <property type="molecule type" value="Genomic_DNA"/>
</dbReference>
<keyword evidence="2" id="KW-1185">Reference proteome</keyword>
<sequence>MKKRLISIFLCAIIALGLVGCGFTDGFKAGFERSKQENKK</sequence>
<name>A0A1M6D429_9CLOT</name>
<organism evidence="1 2">
    <name type="scientific">Clostridium amylolyticum</name>
    <dbReference type="NCBI Taxonomy" id="1121298"/>
    <lineage>
        <taxon>Bacteria</taxon>
        <taxon>Bacillati</taxon>
        <taxon>Bacillota</taxon>
        <taxon>Clostridia</taxon>
        <taxon>Eubacteriales</taxon>
        <taxon>Clostridiaceae</taxon>
        <taxon>Clostridium</taxon>
    </lineage>
</organism>
<reference evidence="1 2" key="1">
    <citation type="submission" date="2016-11" db="EMBL/GenBank/DDBJ databases">
        <authorList>
            <person name="Jaros S."/>
            <person name="Januszkiewicz K."/>
            <person name="Wedrychowicz H."/>
        </authorList>
    </citation>
    <scope>NUCLEOTIDE SEQUENCE [LARGE SCALE GENOMIC DNA]</scope>
    <source>
        <strain evidence="1 2">DSM 21864</strain>
    </source>
</reference>
<evidence type="ECO:0000313" key="2">
    <source>
        <dbReference type="Proteomes" id="UP000184080"/>
    </source>
</evidence>
<dbReference type="AlphaFoldDB" id="A0A1M6D429"/>
<dbReference type="RefSeq" id="WP_278321555.1">
    <property type="nucleotide sequence ID" value="NZ_FQZO01000001.1"/>
</dbReference>
<proteinExistence type="predicted"/>
<evidence type="ECO:0000313" key="1">
    <source>
        <dbReference type="EMBL" id="SHI68032.1"/>
    </source>
</evidence>
<dbReference type="Proteomes" id="UP000184080">
    <property type="component" value="Unassembled WGS sequence"/>
</dbReference>
<accession>A0A1M6D429</accession>
<dbReference type="PROSITE" id="PS51257">
    <property type="entry name" value="PROKAR_LIPOPROTEIN"/>
    <property type="match status" value="1"/>
</dbReference>
<protein>
    <submittedName>
        <fullName evidence="1">Uncharacterized protein</fullName>
    </submittedName>
</protein>
<gene>
    <name evidence="1" type="ORF">SAMN05444401_1333</name>
</gene>